<dbReference type="PANTHER" id="PTHR24119">
    <property type="entry name" value="ACYL-COA-BINDING DOMAIN-CONTAINING PROTEIN 6"/>
    <property type="match status" value="1"/>
</dbReference>
<feature type="non-terminal residue" evidence="3">
    <location>
        <position position="63"/>
    </location>
</feature>
<dbReference type="RefSeq" id="XP_024750080.1">
    <property type="nucleotide sequence ID" value="XM_024889134.1"/>
</dbReference>
<dbReference type="PROSITE" id="PS50297">
    <property type="entry name" value="ANK_REP_REGION"/>
    <property type="match status" value="2"/>
</dbReference>
<proteinExistence type="predicted"/>
<organism evidence="3 4">
    <name type="scientific">Trichoderma citrinoviride</name>
    <dbReference type="NCBI Taxonomy" id="58853"/>
    <lineage>
        <taxon>Eukaryota</taxon>
        <taxon>Fungi</taxon>
        <taxon>Dikarya</taxon>
        <taxon>Ascomycota</taxon>
        <taxon>Pezizomycotina</taxon>
        <taxon>Sordariomycetes</taxon>
        <taxon>Hypocreomycetidae</taxon>
        <taxon>Hypocreales</taxon>
        <taxon>Hypocreaceae</taxon>
        <taxon>Trichoderma</taxon>
    </lineage>
</organism>
<keyword evidence="1" id="KW-0446">Lipid-binding</keyword>
<dbReference type="Proteomes" id="UP000241546">
    <property type="component" value="Unassembled WGS sequence"/>
</dbReference>
<accession>A0A2T4BBQ2</accession>
<name>A0A2T4BBQ2_9HYPO</name>
<evidence type="ECO:0000256" key="2">
    <source>
        <dbReference type="PROSITE-ProRule" id="PRU00023"/>
    </source>
</evidence>
<dbReference type="Pfam" id="PF12796">
    <property type="entry name" value="Ank_2"/>
    <property type="match status" value="1"/>
</dbReference>
<dbReference type="InterPro" id="IPR036770">
    <property type="entry name" value="Ankyrin_rpt-contain_sf"/>
</dbReference>
<dbReference type="EMBL" id="KZ680212">
    <property type="protein sequence ID" value="PTB66760.1"/>
    <property type="molecule type" value="Genomic_DNA"/>
</dbReference>
<dbReference type="AlphaFoldDB" id="A0A2T4BBQ2"/>
<evidence type="ECO:0000313" key="3">
    <source>
        <dbReference type="EMBL" id="PTB66760.1"/>
    </source>
</evidence>
<dbReference type="SMART" id="SM00248">
    <property type="entry name" value="ANK"/>
    <property type="match status" value="2"/>
</dbReference>
<reference evidence="4" key="1">
    <citation type="submission" date="2016-07" db="EMBL/GenBank/DDBJ databases">
        <title>Multiple horizontal gene transfer events from other fungi enriched the ability of initially mycotrophic Trichoderma (Ascomycota) to feed on dead plant biomass.</title>
        <authorList>
            <consortium name="DOE Joint Genome Institute"/>
            <person name="Atanasova L."/>
            <person name="Chenthamara K."/>
            <person name="Zhang J."/>
            <person name="Grujic M."/>
            <person name="Henrissat B."/>
            <person name="Kuo A."/>
            <person name="Aerts A."/>
            <person name="Salamov A."/>
            <person name="Lipzen A."/>
            <person name="Labutti K."/>
            <person name="Barry K."/>
            <person name="Miao Y."/>
            <person name="Rahimi M.J."/>
            <person name="Shen Q."/>
            <person name="Grigoriev I.V."/>
            <person name="Kubicek C.P."/>
            <person name="Druzhinina I.S."/>
        </authorList>
    </citation>
    <scope>NUCLEOTIDE SEQUENCE [LARGE SCALE GENOMIC DNA]</scope>
    <source>
        <strain evidence="4">TUCIM 6016</strain>
    </source>
</reference>
<evidence type="ECO:0000313" key="4">
    <source>
        <dbReference type="Proteomes" id="UP000241546"/>
    </source>
</evidence>
<dbReference type="GeneID" id="36597253"/>
<sequence>SFGRSPLHMAVQKGNSKIVRILLEHDADCNTKDTHGLTPLAYATIRGFEDVADLLLSHGAGIQ</sequence>
<dbReference type="GO" id="GO:0000062">
    <property type="term" value="F:fatty-acyl-CoA binding"/>
    <property type="evidence" value="ECO:0007669"/>
    <property type="project" value="TreeGrafter"/>
</dbReference>
<dbReference type="OrthoDB" id="4900527at2759"/>
<feature type="repeat" description="ANK" evidence="2">
    <location>
        <begin position="2"/>
        <end position="34"/>
    </location>
</feature>
<keyword evidence="2" id="KW-0040">ANK repeat</keyword>
<feature type="repeat" description="ANK" evidence="2">
    <location>
        <begin position="35"/>
        <end position="63"/>
    </location>
</feature>
<keyword evidence="4" id="KW-1185">Reference proteome</keyword>
<dbReference type="SUPFAM" id="SSF48403">
    <property type="entry name" value="Ankyrin repeat"/>
    <property type="match status" value="1"/>
</dbReference>
<dbReference type="PROSITE" id="PS50088">
    <property type="entry name" value="ANK_REPEAT"/>
    <property type="match status" value="2"/>
</dbReference>
<protein>
    <submittedName>
        <fullName evidence="3">Ankyrin</fullName>
    </submittedName>
</protein>
<dbReference type="Gene3D" id="1.25.40.20">
    <property type="entry name" value="Ankyrin repeat-containing domain"/>
    <property type="match status" value="1"/>
</dbReference>
<dbReference type="PRINTS" id="PR01415">
    <property type="entry name" value="ANKYRIN"/>
</dbReference>
<feature type="non-terminal residue" evidence="3">
    <location>
        <position position="1"/>
    </location>
</feature>
<gene>
    <name evidence="3" type="ORF">BBK36DRAFT_1099278</name>
</gene>
<evidence type="ECO:0000256" key="1">
    <source>
        <dbReference type="ARBA" id="ARBA00023121"/>
    </source>
</evidence>
<dbReference type="PANTHER" id="PTHR24119:SF0">
    <property type="entry name" value="ACYL-COA-BINDING DOMAIN-CONTAINING PROTEIN 6"/>
    <property type="match status" value="1"/>
</dbReference>
<dbReference type="InterPro" id="IPR002110">
    <property type="entry name" value="Ankyrin_rpt"/>
</dbReference>